<reference evidence="5 6" key="1">
    <citation type="submission" date="2017-01" db="EMBL/GenBank/DDBJ databases">
        <authorList>
            <consortium name="Urmite Genomes"/>
        </authorList>
    </citation>
    <scope>NUCLEOTIDE SEQUENCE [LARGE SCALE GENOMIC DNA]</scope>
    <source>
        <strain evidence="5 6">AB308</strain>
    </source>
</reference>
<dbReference type="GO" id="GO:0016491">
    <property type="term" value="F:oxidoreductase activity"/>
    <property type="evidence" value="ECO:0007669"/>
    <property type="project" value="UniProtKB-KW"/>
</dbReference>
<dbReference type="PRINTS" id="PR00081">
    <property type="entry name" value="GDHRDH"/>
</dbReference>
<dbReference type="SMART" id="SM00822">
    <property type="entry name" value="PKS_KR"/>
    <property type="match status" value="1"/>
</dbReference>
<dbReference type="PANTHER" id="PTHR43391:SF26">
    <property type="entry name" value="BLL7251 PROTEIN"/>
    <property type="match status" value="1"/>
</dbReference>
<keyword evidence="2" id="KW-0560">Oxidoreductase</keyword>
<dbReference type="Proteomes" id="UP000241595">
    <property type="component" value="Unassembled WGS sequence"/>
</dbReference>
<dbReference type="OrthoDB" id="210852at2"/>
<dbReference type="InterPro" id="IPR036291">
    <property type="entry name" value="NAD(P)-bd_dom_sf"/>
</dbReference>
<dbReference type="SUPFAM" id="SSF51735">
    <property type="entry name" value="NAD(P)-binding Rossmann-fold domains"/>
    <property type="match status" value="1"/>
</dbReference>
<organism evidence="5 6">
    <name type="scientific">Mycobacterium terramassiliense</name>
    <dbReference type="NCBI Taxonomy" id="1841859"/>
    <lineage>
        <taxon>Bacteria</taxon>
        <taxon>Bacillati</taxon>
        <taxon>Actinomycetota</taxon>
        <taxon>Actinomycetes</taxon>
        <taxon>Mycobacteriales</taxon>
        <taxon>Mycobacteriaceae</taxon>
        <taxon>Mycobacterium</taxon>
    </lineage>
</organism>
<dbReference type="PANTHER" id="PTHR43391">
    <property type="entry name" value="RETINOL DEHYDROGENASE-RELATED"/>
    <property type="match status" value="1"/>
</dbReference>
<sequence>MDTLRDKVAVVTGAGSGIGRAIACALAGRGAHIVAVDIDDARLATVAGDLPDAGVLVAPADVSDPVAFDGIRDAALRRFGRVDVVVNNVGVLTNGLPEDIPVTEWQRILDINLMSVVRSNAAFLPLLLDQGSGHVVNTASFAGLFTYSYDRLPYAATKAAIVQISEGLAIYLRPKNIGVTLLCPGPVLTNIAAAVPTFGGGAPLRIPGEQFELLDPAPVGEQVAEAILHNRFFVPTHAGVVEELRRRVDDWDAYIDYQISREPRKRKADNDG</sequence>
<dbReference type="InterPro" id="IPR002347">
    <property type="entry name" value="SDR_fam"/>
</dbReference>
<protein>
    <submittedName>
        <fullName evidence="5">NADP-dependent 3-hydroxy acid dehydrogenase YdfG</fullName>
    </submittedName>
</protein>
<evidence type="ECO:0000259" key="4">
    <source>
        <dbReference type="SMART" id="SM00822"/>
    </source>
</evidence>
<dbReference type="CDD" id="cd05233">
    <property type="entry name" value="SDR_c"/>
    <property type="match status" value="1"/>
</dbReference>
<dbReference type="RefSeq" id="WP_077102513.1">
    <property type="nucleotide sequence ID" value="NZ_LT717701.1"/>
</dbReference>
<dbReference type="PRINTS" id="PR00080">
    <property type="entry name" value="SDRFAMILY"/>
</dbReference>
<dbReference type="AlphaFoldDB" id="A0A2U3NHV4"/>
<accession>A0A2U3NHV4</accession>
<gene>
    <name evidence="5" type="ORF">MTAB308_4624</name>
</gene>
<dbReference type="STRING" id="1841859.GCA_900157385_04625"/>
<evidence type="ECO:0000256" key="3">
    <source>
        <dbReference type="RuleBase" id="RU000363"/>
    </source>
</evidence>
<evidence type="ECO:0000313" key="5">
    <source>
        <dbReference type="EMBL" id="SPM31111.1"/>
    </source>
</evidence>
<feature type="domain" description="Ketoreductase" evidence="4">
    <location>
        <begin position="7"/>
        <end position="190"/>
    </location>
</feature>
<dbReference type="Pfam" id="PF00106">
    <property type="entry name" value="adh_short"/>
    <property type="match status" value="1"/>
</dbReference>
<evidence type="ECO:0000256" key="2">
    <source>
        <dbReference type="ARBA" id="ARBA00023002"/>
    </source>
</evidence>
<name>A0A2U3NHV4_9MYCO</name>
<dbReference type="EMBL" id="FTRV01000015">
    <property type="protein sequence ID" value="SPM31111.1"/>
    <property type="molecule type" value="Genomic_DNA"/>
</dbReference>
<dbReference type="Gene3D" id="3.40.50.720">
    <property type="entry name" value="NAD(P)-binding Rossmann-like Domain"/>
    <property type="match status" value="1"/>
</dbReference>
<evidence type="ECO:0000313" key="6">
    <source>
        <dbReference type="Proteomes" id="UP000241595"/>
    </source>
</evidence>
<keyword evidence="6" id="KW-1185">Reference proteome</keyword>
<proteinExistence type="inferred from homology"/>
<evidence type="ECO:0000256" key="1">
    <source>
        <dbReference type="ARBA" id="ARBA00006484"/>
    </source>
</evidence>
<comment type="similarity">
    <text evidence="1 3">Belongs to the short-chain dehydrogenases/reductases (SDR) family.</text>
</comment>
<dbReference type="InterPro" id="IPR057326">
    <property type="entry name" value="KR_dom"/>
</dbReference>